<evidence type="ECO:0000313" key="1">
    <source>
        <dbReference type="EMBL" id="PKI37009.1"/>
    </source>
</evidence>
<dbReference type="Proteomes" id="UP000233551">
    <property type="component" value="Unassembled WGS sequence"/>
</dbReference>
<reference evidence="1 2" key="1">
    <citation type="submission" date="2017-11" db="EMBL/GenBank/DDBJ databases">
        <title>De-novo sequencing of pomegranate (Punica granatum L.) genome.</title>
        <authorList>
            <person name="Akparov Z."/>
            <person name="Amiraslanov A."/>
            <person name="Hajiyeva S."/>
            <person name="Abbasov M."/>
            <person name="Kaur K."/>
            <person name="Hamwieh A."/>
            <person name="Solovyev V."/>
            <person name="Salamov A."/>
            <person name="Braich B."/>
            <person name="Kosarev P."/>
            <person name="Mahmoud A."/>
            <person name="Hajiyev E."/>
            <person name="Babayeva S."/>
            <person name="Izzatullayeva V."/>
            <person name="Mammadov A."/>
            <person name="Mammadov A."/>
            <person name="Sharifova S."/>
            <person name="Ojaghi J."/>
            <person name="Eynullazada K."/>
            <person name="Bayramov B."/>
            <person name="Abdulazimova A."/>
            <person name="Shahmuradov I."/>
        </authorList>
    </citation>
    <scope>NUCLEOTIDE SEQUENCE [LARGE SCALE GENOMIC DNA]</scope>
    <source>
        <strain evidence="2">cv. AG2017</strain>
        <tissue evidence="1">Leaf</tissue>
    </source>
</reference>
<accession>A0A2I0HZ73</accession>
<keyword evidence="2" id="KW-1185">Reference proteome</keyword>
<protein>
    <submittedName>
        <fullName evidence="1">Uncharacterized protein</fullName>
    </submittedName>
</protein>
<proteinExistence type="predicted"/>
<name>A0A2I0HZ73_PUNGR</name>
<sequence>MANQHRVAEEDELDRRIEQIIDTRLVVALERRPNVVVDRLAERMGALMEARQVVDPRRGRVPNSTADLEDVELEAQQRNLLVVVLLMVIERPWRLVGSRLRLLESTTTQPDDLQNVLKAAPHQFGTMRDLQSPILHIFIWLGDRVMNSAIGVHFYTPELALFGLFDYSLGSMKEP</sequence>
<dbReference type="AlphaFoldDB" id="A0A2I0HZ73"/>
<comment type="caution">
    <text evidence="1">The sequence shown here is derived from an EMBL/GenBank/DDBJ whole genome shotgun (WGS) entry which is preliminary data.</text>
</comment>
<evidence type="ECO:0000313" key="2">
    <source>
        <dbReference type="Proteomes" id="UP000233551"/>
    </source>
</evidence>
<gene>
    <name evidence="1" type="ORF">CRG98_042598</name>
</gene>
<organism evidence="1 2">
    <name type="scientific">Punica granatum</name>
    <name type="common">Pomegranate</name>
    <dbReference type="NCBI Taxonomy" id="22663"/>
    <lineage>
        <taxon>Eukaryota</taxon>
        <taxon>Viridiplantae</taxon>
        <taxon>Streptophyta</taxon>
        <taxon>Embryophyta</taxon>
        <taxon>Tracheophyta</taxon>
        <taxon>Spermatophyta</taxon>
        <taxon>Magnoliopsida</taxon>
        <taxon>eudicotyledons</taxon>
        <taxon>Gunneridae</taxon>
        <taxon>Pentapetalae</taxon>
        <taxon>rosids</taxon>
        <taxon>malvids</taxon>
        <taxon>Myrtales</taxon>
        <taxon>Lythraceae</taxon>
        <taxon>Punica</taxon>
    </lineage>
</organism>
<dbReference type="EMBL" id="PGOL01004612">
    <property type="protein sequence ID" value="PKI37009.1"/>
    <property type="molecule type" value="Genomic_DNA"/>
</dbReference>